<organism evidence="2 3">
    <name type="scientific">Alteromonas australica</name>
    <dbReference type="NCBI Taxonomy" id="589873"/>
    <lineage>
        <taxon>Bacteria</taxon>
        <taxon>Pseudomonadati</taxon>
        <taxon>Pseudomonadota</taxon>
        <taxon>Gammaproteobacteria</taxon>
        <taxon>Alteromonadales</taxon>
        <taxon>Alteromonadaceae</taxon>
        <taxon>Alteromonas/Salinimonas group</taxon>
        <taxon>Alteromonas</taxon>
    </lineage>
</organism>
<dbReference type="Proteomes" id="UP000263517">
    <property type="component" value="Unassembled WGS sequence"/>
</dbReference>
<feature type="transmembrane region" description="Helical" evidence="1">
    <location>
        <begin position="14"/>
        <end position="36"/>
    </location>
</feature>
<evidence type="ECO:0000256" key="1">
    <source>
        <dbReference type="SAM" id="Phobius"/>
    </source>
</evidence>
<evidence type="ECO:0008006" key="4">
    <source>
        <dbReference type="Google" id="ProtNLM"/>
    </source>
</evidence>
<comment type="caution">
    <text evidence="2">The sequence shown here is derived from an EMBL/GenBank/DDBJ whole genome shotgun (WGS) entry which is preliminary data.</text>
</comment>
<keyword evidence="1" id="KW-0812">Transmembrane</keyword>
<feature type="transmembrane region" description="Helical" evidence="1">
    <location>
        <begin position="56"/>
        <end position="79"/>
    </location>
</feature>
<protein>
    <recommendedName>
        <fullName evidence="4">Phage abortive infection protein</fullName>
    </recommendedName>
</protein>
<dbReference type="EMBL" id="DNAN01000359">
    <property type="protein sequence ID" value="HAW76075.1"/>
    <property type="molecule type" value="Genomic_DNA"/>
</dbReference>
<sequence length="276" mass="31287">MAKENTSREISKGFYWLLGLVFGIALIFMIIVFGLYFFTFSGELGTQEMFAQFGDFIGGLLNPIFSFLTIVLLIGSLFLQRQELGKVVEELELTRGVHQSTVNMSLYEHLLEDFQKEGSDTKMSALNFREYLDEKLTLDISHKNNYEIGNFTLFEIISNNGLMDIAKEKGYLASRASATGDNVTASRDFKEKLDLLDASIKNIVEKLTQVRGLGCPKLRASELLGFCEEILEDYYYSKHINKMAKTNLLKYARFNELLAAVEDYPENPIPKGIIST</sequence>
<name>A0A350P458_9ALTE</name>
<reference evidence="2 3" key="1">
    <citation type="journal article" date="2018" name="Nat. Biotechnol.">
        <title>A standardized bacterial taxonomy based on genome phylogeny substantially revises the tree of life.</title>
        <authorList>
            <person name="Parks D.H."/>
            <person name="Chuvochina M."/>
            <person name="Waite D.W."/>
            <person name="Rinke C."/>
            <person name="Skarshewski A."/>
            <person name="Chaumeil P.A."/>
            <person name="Hugenholtz P."/>
        </authorList>
    </citation>
    <scope>NUCLEOTIDE SEQUENCE [LARGE SCALE GENOMIC DNA]</scope>
    <source>
        <strain evidence="2">UBA11978</strain>
    </source>
</reference>
<keyword evidence="1" id="KW-1133">Transmembrane helix</keyword>
<evidence type="ECO:0000313" key="2">
    <source>
        <dbReference type="EMBL" id="HAW76075.1"/>
    </source>
</evidence>
<proteinExistence type="predicted"/>
<gene>
    <name evidence="2" type="ORF">DCW74_10125</name>
</gene>
<evidence type="ECO:0000313" key="3">
    <source>
        <dbReference type="Proteomes" id="UP000263517"/>
    </source>
</evidence>
<keyword evidence="1" id="KW-0472">Membrane</keyword>
<accession>A0A350P458</accession>
<dbReference type="AlphaFoldDB" id="A0A350P458"/>
<dbReference type="RefSeq" id="WP_156085782.1">
    <property type="nucleotide sequence ID" value="NZ_CALBIY010000035.1"/>
</dbReference>